<keyword evidence="10" id="KW-0443">Lipid metabolism</keyword>
<dbReference type="PANTHER" id="PTHR14269">
    <property type="entry name" value="CDP-DIACYLGLYCEROL--GLYCEROL-3-PHOSPHATE 3-PHOSPHATIDYLTRANSFERASE-RELATED"/>
    <property type="match status" value="1"/>
</dbReference>
<evidence type="ECO:0000256" key="11">
    <source>
        <dbReference type="ARBA" id="ARBA00023136"/>
    </source>
</evidence>
<dbReference type="InterPro" id="IPR050324">
    <property type="entry name" value="CDP-alcohol_PTase-I"/>
</dbReference>
<keyword evidence="9 16" id="KW-1133">Transmembrane helix</keyword>
<feature type="transmembrane region" description="Helical" evidence="16">
    <location>
        <begin position="231"/>
        <end position="250"/>
    </location>
</feature>
<dbReference type="PROSITE" id="PS00379">
    <property type="entry name" value="CDP_ALCOHOL_P_TRANSF"/>
    <property type="match status" value="1"/>
</dbReference>
<dbReference type="AlphaFoldDB" id="A0A1G6SXA3"/>
<dbReference type="GO" id="GO:0016020">
    <property type="term" value="C:membrane"/>
    <property type="evidence" value="ECO:0007669"/>
    <property type="project" value="InterPro"/>
</dbReference>
<gene>
    <name evidence="17" type="ORF">SAMN05216576_112200</name>
</gene>
<dbReference type="Pfam" id="PF01066">
    <property type="entry name" value="CDP-OH_P_transf"/>
    <property type="match status" value="1"/>
</dbReference>
<dbReference type="Gene3D" id="1.20.120.1760">
    <property type="match status" value="1"/>
</dbReference>
<evidence type="ECO:0000256" key="10">
    <source>
        <dbReference type="ARBA" id="ARBA00023098"/>
    </source>
</evidence>
<evidence type="ECO:0000256" key="3">
    <source>
        <dbReference type="ARBA" id="ARBA00010441"/>
    </source>
</evidence>
<reference evidence="18" key="1">
    <citation type="submission" date="2016-10" db="EMBL/GenBank/DDBJ databases">
        <authorList>
            <person name="Varghese N."/>
            <person name="Submissions S."/>
        </authorList>
    </citation>
    <scope>NUCLEOTIDE SEQUENCE [LARGE SCALE GENOMIC DNA]</scope>
    <source>
        <strain evidence="18">DSM 26382</strain>
    </source>
</reference>
<dbReference type="InterPro" id="IPR048254">
    <property type="entry name" value="CDP_ALCOHOL_P_TRANSF_CS"/>
</dbReference>
<evidence type="ECO:0000256" key="5">
    <source>
        <dbReference type="ARBA" id="ARBA00017171"/>
    </source>
</evidence>
<dbReference type="InterPro" id="IPR004533">
    <property type="entry name" value="CDP-diaglyc--ser_O-PTrfase"/>
</dbReference>
<evidence type="ECO:0000256" key="12">
    <source>
        <dbReference type="ARBA" id="ARBA00023209"/>
    </source>
</evidence>
<dbReference type="EC" id="2.7.8.8" evidence="4"/>
<feature type="transmembrane region" description="Helical" evidence="16">
    <location>
        <begin position="284"/>
        <end position="302"/>
    </location>
</feature>
<feature type="transmembrane region" description="Helical" evidence="16">
    <location>
        <begin position="169"/>
        <end position="187"/>
    </location>
</feature>
<feature type="transmembrane region" description="Helical" evidence="16">
    <location>
        <begin position="199"/>
        <end position="219"/>
    </location>
</feature>
<dbReference type="Proteomes" id="UP000199467">
    <property type="component" value="Unassembled WGS sequence"/>
</dbReference>
<dbReference type="EMBL" id="FMZQ01000012">
    <property type="protein sequence ID" value="SDD21492.1"/>
    <property type="molecule type" value="Genomic_DNA"/>
</dbReference>
<sequence>MPRFFILRRGFWYKASSLSGELSSVVPVEIRQTRCKVLFMSEGPEDQKPAGDNLESLLPIDEHIEEGQDAEGRKVRHRGIYLLPNLFTTANLFAGFYSIINAMNGNFYVAAAAVFVAMVLDGLDGRVARLTNTQSAFGAEYDSLSDMVAFGVAPALLAFEWALGSMGKVGWMVAFIYVAGAALRLARFNTQIGSVDKRYFIGLASPAAAGVVAGTVWAFSDFGIKGSNMSFAVALLVAAAGCLMVSNIKYYSFKDLDLKGRVPFVAILAVVLVFAVVFSDPPRILLLIFLAYAASGPIQYLLQLRRRKSA</sequence>
<comment type="subcellular location">
    <subcellularLocation>
        <location evidence="2">Endomembrane system</location>
        <topology evidence="2">Multi-pass membrane protein</topology>
    </subcellularLocation>
</comment>
<evidence type="ECO:0000256" key="14">
    <source>
        <dbReference type="ARBA" id="ARBA00032361"/>
    </source>
</evidence>
<evidence type="ECO:0000256" key="1">
    <source>
        <dbReference type="ARBA" id="ARBA00000287"/>
    </source>
</evidence>
<keyword evidence="12" id="KW-0594">Phospholipid biosynthesis</keyword>
<feature type="transmembrane region" description="Helical" evidence="16">
    <location>
        <begin position="262"/>
        <end position="278"/>
    </location>
</feature>
<keyword evidence="11 16" id="KW-0472">Membrane</keyword>
<organism evidence="17 18">
    <name type="scientific">Ectopseudomonas chengduensis</name>
    <dbReference type="NCBI Taxonomy" id="489632"/>
    <lineage>
        <taxon>Bacteria</taxon>
        <taxon>Pseudomonadati</taxon>
        <taxon>Pseudomonadota</taxon>
        <taxon>Gammaproteobacteria</taxon>
        <taxon>Pseudomonadales</taxon>
        <taxon>Pseudomonadaceae</taxon>
        <taxon>Ectopseudomonas</taxon>
    </lineage>
</organism>
<evidence type="ECO:0000256" key="7">
    <source>
        <dbReference type="ARBA" id="ARBA00022679"/>
    </source>
</evidence>
<dbReference type="PANTHER" id="PTHR14269:SF61">
    <property type="entry name" value="CDP-DIACYLGLYCEROL--SERINE O-PHOSPHATIDYLTRANSFERASE"/>
    <property type="match status" value="1"/>
</dbReference>
<keyword evidence="8 16" id="KW-0812">Transmembrane</keyword>
<protein>
    <recommendedName>
        <fullName evidence="5">CDP-diacylglycerol--serine O-phosphatidyltransferase</fullName>
        <ecNumber evidence="4">2.7.8.8</ecNumber>
    </recommendedName>
    <alternativeName>
        <fullName evidence="14">Phosphatidylserine synthase</fullName>
    </alternativeName>
</protein>
<evidence type="ECO:0000313" key="17">
    <source>
        <dbReference type="EMBL" id="SDD21492.1"/>
    </source>
</evidence>
<keyword evidence="6" id="KW-0444">Lipid biosynthesis</keyword>
<dbReference type="GO" id="GO:0008654">
    <property type="term" value="P:phospholipid biosynthetic process"/>
    <property type="evidence" value="ECO:0007669"/>
    <property type="project" value="UniProtKB-KW"/>
</dbReference>
<keyword evidence="18" id="KW-1185">Reference proteome</keyword>
<comment type="similarity">
    <text evidence="3 15">Belongs to the CDP-alcohol phosphatidyltransferase class-I family.</text>
</comment>
<dbReference type="NCBIfam" id="TIGR00473">
    <property type="entry name" value="pssA"/>
    <property type="match status" value="1"/>
</dbReference>
<accession>A0A1G6SXA3</accession>
<evidence type="ECO:0000256" key="4">
    <source>
        <dbReference type="ARBA" id="ARBA00013174"/>
    </source>
</evidence>
<keyword evidence="13" id="KW-1208">Phospholipid metabolism</keyword>
<evidence type="ECO:0000256" key="15">
    <source>
        <dbReference type="RuleBase" id="RU003750"/>
    </source>
</evidence>
<proteinExistence type="inferred from homology"/>
<dbReference type="GO" id="GO:0003882">
    <property type="term" value="F:CDP-diacylglycerol-serine O-phosphatidyltransferase activity"/>
    <property type="evidence" value="ECO:0007669"/>
    <property type="project" value="UniProtKB-EC"/>
</dbReference>
<evidence type="ECO:0000256" key="8">
    <source>
        <dbReference type="ARBA" id="ARBA00022692"/>
    </source>
</evidence>
<dbReference type="GO" id="GO:0012505">
    <property type="term" value="C:endomembrane system"/>
    <property type="evidence" value="ECO:0007669"/>
    <property type="project" value="UniProtKB-SubCell"/>
</dbReference>
<dbReference type="InterPro" id="IPR000462">
    <property type="entry name" value="CDP-OH_P_trans"/>
</dbReference>
<evidence type="ECO:0000256" key="2">
    <source>
        <dbReference type="ARBA" id="ARBA00004127"/>
    </source>
</evidence>
<dbReference type="InterPro" id="IPR043130">
    <property type="entry name" value="CDP-OH_PTrfase_TM_dom"/>
</dbReference>
<evidence type="ECO:0000256" key="13">
    <source>
        <dbReference type="ARBA" id="ARBA00023264"/>
    </source>
</evidence>
<keyword evidence="7 15" id="KW-0808">Transferase</keyword>
<evidence type="ECO:0000256" key="6">
    <source>
        <dbReference type="ARBA" id="ARBA00022516"/>
    </source>
</evidence>
<evidence type="ECO:0000256" key="9">
    <source>
        <dbReference type="ARBA" id="ARBA00022989"/>
    </source>
</evidence>
<comment type="catalytic activity">
    <reaction evidence="1">
        <text>a CDP-1,2-diacyl-sn-glycerol + L-serine = a 1,2-diacyl-sn-glycero-3-phospho-L-serine + CMP + H(+)</text>
        <dbReference type="Rhea" id="RHEA:16913"/>
        <dbReference type="ChEBI" id="CHEBI:15378"/>
        <dbReference type="ChEBI" id="CHEBI:33384"/>
        <dbReference type="ChEBI" id="CHEBI:57262"/>
        <dbReference type="ChEBI" id="CHEBI:58332"/>
        <dbReference type="ChEBI" id="CHEBI:60377"/>
        <dbReference type="EC" id="2.7.8.8"/>
    </reaction>
</comment>
<evidence type="ECO:0000256" key="16">
    <source>
        <dbReference type="SAM" id="Phobius"/>
    </source>
</evidence>
<name>A0A1G6SXA3_9GAMM</name>
<feature type="transmembrane region" description="Helical" evidence="16">
    <location>
        <begin position="80"/>
        <end position="100"/>
    </location>
</feature>
<evidence type="ECO:0000313" key="18">
    <source>
        <dbReference type="Proteomes" id="UP000199467"/>
    </source>
</evidence>